<evidence type="ECO:0000256" key="1">
    <source>
        <dbReference type="SAM" id="Phobius"/>
    </source>
</evidence>
<dbReference type="EMBL" id="QUMO01000001">
    <property type="protein sequence ID" value="REF89520.1"/>
    <property type="molecule type" value="Genomic_DNA"/>
</dbReference>
<dbReference type="GO" id="GO:0016020">
    <property type="term" value="C:membrane"/>
    <property type="evidence" value="ECO:0007669"/>
    <property type="project" value="InterPro"/>
</dbReference>
<protein>
    <submittedName>
        <fullName evidence="2">UPF0716 protein FxsA</fullName>
    </submittedName>
</protein>
<keyword evidence="1" id="KW-0472">Membrane</keyword>
<keyword evidence="1" id="KW-0812">Transmembrane</keyword>
<dbReference type="PANTHER" id="PTHR35335">
    <property type="entry name" value="UPF0716 PROTEIN FXSA"/>
    <property type="match status" value="1"/>
</dbReference>
<accession>A0A3D9Z5K1</accession>
<keyword evidence="3" id="KW-1185">Reference proteome</keyword>
<gene>
    <name evidence="2" type="ORF">DES32_0742</name>
</gene>
<dbReference type="NCBIfam" id="NF008528">
    <property type="entry name" value="PRK11463.1-2"/>
    <property type="match status" value="1"/>
</dbReference>
<dbReference type="Proteomes" id="UP000256900">
    <property type="component" value="Unassembled WGS sequence"/>
</dbReference>
<name>A0A3D9Z5K1_9HYPH</name>
<feature type="transmembrane region" description="Helical" evidence="1">
    <location>
        <begin position="29"/>
        <end position="49"/>
    </location>
</feature>
<keyword evidence="1" id="KW-1133">Transmembrane helix</keyword>
<reference evidence="2 3" key="1">
    <citation type="submission" date="2018-08" db="EMBL/GenBank/DDBJ databases">
        <title>Genomic Encyclopedia of Type Strains, Phase IV (KMG-IV): sequencing the most valuable type-strain genomes for metagenomic binning, comparative biology and taxonomic classification.</title>
        <authorList>
            <person name="Goeker M."/>
        </authorList>
    </citation>
    <scope>NUCLEOTIDE SEQUENCE [LARGE SCALE GENOMIC DNA]</scope>
    <source>
        <strain evidence="2 3">BW863</strain>
    </source>
</reference>
<proteinExistence type="predicted"/>
<dbReference type="PANTHER" id="PTHR35335:SF1">
    <property type="entry name" value="UPF0716 PROTEIN FXSA"/>
    <property type="match status" value="1"/>
</dbReference>
<feature type="transmembrane region" description="Helical" evidence="1">
    <location>
        <begin position="82"/>
        <end position="107"/>
    </location>
</feature>
<comment type="caution">
    <text evidence="2">The sequence shown here is derived from an EMBL/GenBank/DDBJ whole genome shotgun (WGS) entry which is preliminary data.</text>
</comment>
<dbReference type="InterPro" id="IPR007313">
    <property type="entry name" value="FxsA"/>
</dbReference>
<evidence type="ECO:0000313" key="3">
    <source>
        <dbReference type="Proteomes" id="UP000256900"/>
    </source>
</evidence>
<dbReference type="OrthoDB" id="9792788at2"/>
<dbReference type="AlphaFoldDB" id="A0A3D9Z5K1"/>
<evidence type="ECO:0000313" key="2">
    <source>
        <dbReference type="EMBL" id="REF89520.1"/>
    </source>
</evidence>
<dbReference type="Pfam" id="PF04186">
    <property type="entry name" value="FxsA"/>
    <property type="match status" value="1"/>
</dbReference>
<organism evidence="2 3">
    <name type="scientific">Methylovirgula ligni</name>
    <dbReference type="NCBI Taxonomy" id="569860"/>
    <lineage>
        <taxon>Bacteria</taxon>
        <taxon>Pseudomonadati</taxon>
        <taxon>Pseudomonadota</taxon>
        <taxon>Alphaproteobacteria</taxon>
        <taxon>Hyphomicrobiales</taxon>
        <taxon>Beijerinckiaceae</taxon>
        <taxon>Methylovirgula</taxon>
    </lineage>
</organism>
<sequence>MPYVAAFFLSVCLWILAEVSVFGVVADAIGLGGAVLLTILFSLLGLTVLRRLGGRARDVLRSALDQPSQTLRLSSLTLRSGAFAAIGAALLVVPGFLSDCVGLALLLPAWRHQELAPKPQAQNTIDLTPQDWHRIE</sequence>
<dbReference type="RefSeq" id="WP_115835276.1">
    <property type="nucleotide sequence ID" value="NZ_CP025086.1"/>
</dbReference>